<evidence type="ECO:0000313" key="2">
    <source>
        <dbReference type="Proteomes" id="UP000001055"/>
    </source>
</evidence>
<reference evidence="2" key="1">
    <citation type="journal article" date="2007" name="Plant Cell">
        <title>Dothideomycete-plant interactions illuminated by genome sequencing and EST analysis of the wheat pathogen Stagonospora nodorum.</title>
        <authorList>
            <person name="Hane J.K."/>
            <person name="Lowe R.G."/>
            <person name="Solomon P.S."/>
            <person name="Tan K.C."/>
            <person name="Schoch C.L."/>
            <person name="Spatafora J.W."/>
            <person name="Crous P.W."/>
            <person name="Kodira C."/>
            <person name="Birren B.W."/>
            <person name="Galagan J.E."/>
            <person name="Torriani S.F."/>
            <person name="McDonald B.A."/>
            <person name="Oliver R.P."/>
        </authorList>
    </citation>
    <scope>NUCLEOTIDE SEQUENCE [LARGE SCALE GENOMIC DNA]</scope>
    <source>
        <strain evidence="2">SN15 / ATCC MYA-4574 / FGSC 10173</strain>
    </source>
</reference>
<sequence length="94" mass="10562">MSAPFADQTPARVPGILNNIASELHLNGHLVSTGWIDEGSPGNSLFIHISYWWSMDFDHVGQVWVWLHQQFRHGDGLDVDFGNTMTNLESGQKK</sequence>
<dbReference type="RefSeq" id="XP_001805269.1">
    <property type="nucleotide sequence ID" value="XM_001805217.1"/>
</dbReference>
<dbReference type="VEuPathDB" id="FungiDB:JI435_437140"/>
<evidence type="ECO:0000313" key="1">
    <source>
        <dbReference type="EMBL" id="EAT77648.1"/>
    </source>
</evidence>
<name>Q0TZU3_PHANO</name>
<organism evidence="1 2">
    <name type="scientific">Phaeosphaeria nodorum (strain SN15 / ATCC MYA-4574 / FGSC 10173)</name>
    <name type="common">Glume blotch fungus</name>
    <name type="synonym">Parastagonospora nodorum</name>
    <dbReference type="NCBI Taxonomy" id="321614"/>
    <lineage>
        <taxon>Eukaryota</taxon>
        <taxon>Fungi</taxon>
        <taxon>Dikarya</taxon>
        <taxon>Ascomycota</taxon>
        <taxon>Pezizomycotina</taxon>
        <taxon>Dothideomycetes</taxon>
        <taxon>Pleosporomycetidae</taxon>
        <taxon>Pleosporales</taxon>
        <taxon>Pleosporineae</taxon>
        <taxon>Phaeosphaeriaceae</taxon>
        <taxon>Parastagonospora</taxon>
    </lineage>
</organism>
<accession>Q0TZU3</accession>
<dbReference type="GeneID" id="5982197"/>
<dbReference type="EMBL" id="CH445359">
    <property type="protein sequence ID" value="EAT77648.1"/>
    <property type="molecule type" value="Genomic_DNA"/>
</dbReference>
<dbReference type="InParanoid" id="Q0TZU3"/>
<proteinExistence type="predicted"/>
<protein>
    <submittedName>
        <fullName evidence="1">Uncharacterized protein</fullName>
    </submittedName>
</protein>
<dbReference type="Proteomes" id="UP000001055">
    <property type="component" value="Unassembled WGS sequence"/>
</dbReference>
<dbReference type="KEGG" id="pno:SNOG_15105"/>
<gene>
    <name evidence="1" type="ORF">SNOG_15105</name>
</gene>
<dbReference type="AlphaFoldDB" id="Q0TZU3"/>